<dbReference type="InterPro" id="IPR057059">
    <property type="entry name" value="LTI65/LTI78_PGEED"/>
</dbReference>
<feature type="region of interest" description="Disordered" evidence="1">
    <location>
        <begin position="316"/>
        <end position="371"/>
    </location>
</feature>
<feature type="compositionally biased region" description="Basic and acidic residues" evidence="1">
    <location>
        <begin position="42"/>
        <end position="52"/>
    </location>
</feature>
<dbReference type="Pfam" id="PF23399">
    <property type="entry name" value="LTI65_PGEED"/>
    <property type="match status" value="1"/>
</dbReference>
<feature type="region of interest" description="Disordered" evidence="1">
    <location>
        <begin position="1"/>
        <end position="103"/>
    </location>
</feature>
<dbReference type="Pfam" id="PF23403">
    <property type="entry name" value="LTI65_LTI78_N"/>
    <property type="match status" value="1"/>
</dbReference>
<dbReference type="PANTHER" id="PTHR33836:SF7">
    <property type="entry name" value="LOW-TEMPERATURE-INDUCED PROTEIN"/>
    <property type="match status" value="1"/>
</dbReference>
<feature type="compositionally biased region" description="Basic and acidic residues" evidence="1">
    <location>
        <begin position="1"/>
        <end position="11"/>
    </location>
</feature>
<dbReference type="PANTHER" id="PTHR33836">
    <property type="entry name" value="LOW-TEMPERATURE-INDUCED 65 KDA PROTEIN-RELATED"/>
    <property type="match status" value="1"/>
</dbReference>
<name>A0A2N9HV50_FAGSY</name>
<evidence type="ECO:0000259" key="2">
    <source>
        <dbReference type="Pfam" id="PF23399"/>
    </source>
</evidence>
<dbReference type="EMBL" id="OIVN01004113">
    <property type="protein sequence ID" value="SPD15559.1"/>
    <property type="molecule type" value="Genomic_DNA"/>
</dbReference>
<protein>
    <submittedName>
        <fullName evidence="4">Uncharacterized protein</fullName>
    </submittedName>
</protein>
<dbReference type="InterPro" id="IPR037491">
    <property type="entry name" value="LTI78/LTI65"/>
</dbReference>
<evidence type="ECO:0000259" key="3">
    <source>
        <dbReference type="Pfam" id="PF23403"/>
    </source>
</evidence>
<evidence type="ECO:0000313" key="4">
    <source>
        <dbReference type="EMBL" id="SPD15559.1"/>
    </source>
</evidence>
<accession>A0A2N9HV50</accession>
<feature type="compositionally biased region" description="Low complexity" evidence="1">
    <location>
        <begin position="321"/>
        <end position="331"/>
    </location>
</feature>
<feature type="compositionally biased region" description="Acidic residues" evidence="1">
    <location>
        <begin position="93"/>
        <end position="103"/>
    </location>
</feature>
<dbReference type="AlphaFoldDB" id="A0A2N9HV50"/>
<feature type="domain" description="LTI65/LTI78 N-terminal" evidence="3">
    <location>
        <begin position="53"/>
        <end position="115"/>
    </location>
</feature>
<dbReference type="InterPro" id="IPR056605">
    <property type="entry name" value="LTI65_LTI78_N"/>
</dbReference>
<gene>
    <name evidence="4" type="ORF">FSB_LOCUS43441</name>
</gene>
<organism evidence="4">
    <name type="scientific">Fagus sylvatica</name>
    <name type="common">Beechnut</name>
    <dbReference type="NCBI Taxonomy" id="28930"/>
    <lineage>
        <taxon>Eukaryota</taxon>
        <taxon>Viridiplantae</taxon>
        <taxon>Streptophyta</taxon>
        <taxon>Embryophyta</taxon>
        <taxon>Tracheophyta</taxon>
        <taxon>Spermatophyta</taxon>
        <taxon>Magnoliopsida</taxon>
        <taxon>eudicotyledons</taxon>
        <taxon>Gunneridae</taxon>
        <taxon>Pentapetalae</taxon>
        <taxon>rosids</taxon>
        <taxon>fabids</taxon>
        <taxon>Fagales</taxon>
        <taxon>Fagaceae</taxon>
        <taxon>Fagus</taxon>
    </lineage>
</organism>
<sequence>MALDRIHRYGDNPRSPTSSTFEQLLRGDGSKWSPNSSSPTLGKDHDLEEDPAHHHKKSVLTKVKEKAKRLRYTLSKKKYSEDGNTTPSWGVSLDDDEEGEEEDAEYLGAPMYESELAPEGYREHARQHPREIPVISEKHVLASSVNCNAEQEQEMDASPNKTITETVAEKLAPAYFAVSDATYAIASKVQCLTVSTPSASQTTSREAAPQALSSQTVPQTYSATSAPQTYSATLAPQTHLAPVVTEIGKHANAGEHKWDKGVSVKEYLMNKLEPGEDERALSQVISEAISPRRTPGDIGVVEKVREAVTSLLWHEESPKYTSASSAKSTTSNLPISTNAHSAKHSASHIPISTNANEVGEEENHGRILQAN</sequence>
<proteinExistence type="predicted"/>
<dbReference type="GO" id="GO:0009737">
    <property type="term" value="P:response to abscisic acid"/>
    <property type="evidence" value="ECO:0007669"/>
    <property type="project" value="InterPro"/>
</dbReference>
<feature type="compositionally biased region" description="Basic residues" evidence="1">
    <location>
        <begin position="53"/>
        <end position="77"/>
    </location>
</feature>
<feature type="region of interest" description="Disordered" evidence="1">
    <location>
        <begin position="199"/>
        <end position="220"/>
    </location>
</feature>
<evidence type="ECO:0000256" key="1">
    <source>
        <dbReference type="SAM" id="MobiDB-lite"/>
    </source>
</evidence>
<reference evidence="4" key="1">
    <citation type="submission" date="2018-02" db="EMBL/GenBank/DDBJ databases">
        <authorList>
            <person name="Cohen D.B."/>
            <person name="Kent A.D."/>
        </authorList>
    </citation>
    <scope>NUCLEOTIDE SEQUENCE</scope>
</reference>
<feature type="domain" description="LTI65/LTI78 PGEED repeat" evidence="2">
    <location>
        <begin position="259"/>
        <end position="289"/>
    </location>
</feature>